<dbReference type="PROSITE" id="PS51892">
    <property type="entry name" value="SUBTILASE"/>
    <property type="match status" value="1"/>
</dbReference>
<dbReference type="PANTHER" id="PTHR43806">
    <property type="entry name" value="PEPTIDASE S8"/>
    <property type="match status" value="1"/>
</dbReference>
<feature type="domain" description="Peptidase S8/S53" evidence="9">
    <location>
        <begin position="206"/>
        <end position="469"/>
    </location>
</feature>
<dbReference type="GO" id="GO:0004252">
    <property type="term" value="F:serine-type endopeptidase activity"/>
    <property type="evidence" value="ECO:0007669"/>
    <property type="project" value="UniProtKB-UniRule"/>
</dbReference>
<dbReference type="Gene3D" id="3.40.50.200">
    <property type="entry name" value="Peptidase S8/S53 domain"/>
    <property type="match status" value="1"/>
</dbReference>
<dbReference type="PRINTS" id="PR00723">
    <property type="entry name" value="SUBTILISIN"/>
</dbReference>
<feature type="region of interest" description="Disordered" evidence="8">
    <location>
        <begin position="1"/>
        <end position="22"/>
    </location>
</feature>
<evidence type="ECO:0000256" key="8">
    <source>
        <dbReference type="SAM" id="MobiDB-lite"/>
    </source>
</evidence>
<accession>A0A9W6SS72</accession>
<evidence type="ECO:0000256" key="2">
    <source>
        <dbReference type="ARBA" id="ARBA00022670"/>
    </source>
</evidence>
<proteinExistence type="inferred from homology"/>
<dbReference type="PROSITE" id="PS00137">
    <property type="entry name" value="SUBTILASE_HIS"/>
    <property type="match status" value="1"/>
</dbReference>
<keyword evidence="3 6" id="KW-0378">Hydrolase</keyword>
<dbReference type="InterPro" id="IPR022398">
    <property type="entry name" value="Peptidase_S8_His-AS"/>
</dbReference>
<feature type="active site" description="Charge relay system" evidence="5 6">
    <location>
        <position position="215"/>
    </location>
</feature>
<comment type="caution">
    <text evidence="10">The sequence shown here is derived from an EMBL/GenBank/DDBJ whole genome shotgun (WGS) entry which is preliminary data.</text>
</comment>
<dbReference type="PROSITE" id="PS00136">
    <property type="entry name" value="SUBTILASE_ASP"/>
    <property type="match status" value="1"/>
</dbReference>
<feature type="active site" description="Charge relay system" evidence="5 6">
    <location>
        <position position="423"/>
    </location>
</feature>
<dbReference type="SUPFAM" id="SSF52743">
    <property type="entry name" value="Subtilisin-like"/>
    <property type="match status" value="1"/>
</dbReference>
<evidence type="ECO:0000259" key="9">
    <source>
        <dbReference type="Pfam" id="PF00082"/>
    </source>
</evidence>
<evidence type="ECO:0000256" key="7">
    <source>
        <dbReference type="RuleBase" id="RU003355"/>
    </source>
</evidence>
<dbReference type="InterPro" id="IPR050131">
    <property type="entry name" value="Peptidase_S8_subtilisin-like"/>
</dbReference>
<keyword evidence="2 6" id="KW-0645">Protease</keyword>
<feature type="active site" description="Charge relay system" evidence="5 6">
    <location>
        <position position="247"/>
    </location>
</feature>
<sequence>MQSVTGAAAAAAPVSPWRPPSAPAADTAVTLITGDTIQYHLDSGGRPVFTATPAPRSDGRTVAFHAEGGPGDFHVYPDDAVPLLSAGVLDRDLFDLPGLVAQGLSDAASDSIPVIVGYAGDPGAARLRADTDALPATEDVVALASVDGAGAAVRRAHAASFWSALTARSLDRRVASVSLDHRVTAVLDRSVPQIGAPEAWAAGYTGAGVTVAVLDTGVDATHPDLAGKIAAEQNFTADPTAADGNGHGTHVASTIAGSGSASNGRYKGVAPDAKLISGKVLGADGNGLESWIIAGMEWATRNGASVVNLSVGGRVTDGRDPLARAVDDLTARTGTLFVIAAGNSGPGGPLISTPGAATSALTVGAVDKGDAMASFSSRGPRVGDHAVKPEITAPGVNIVAARAKGTAQGTPVDAFYTALNGTSMATPHVAGAAALLRQARPDLSGPALKDALVSAAADKGAAWFAQGTGRVDVPHAINTPVRASASVNLGDLTTATAPSTATLTYTNDTGTSLPLALTAKVADRTGVPATGLSLSATSVTVPAHGSAQIAVSVDPAAVAQGVFGGTITATGPGVSLRTGVGYGLSRENRLTVNVVDSTGAAASYPWPIVLMHDDYDPANPVGRPQYLLGPEGGEATEYVPDGVYTAMTTVYEGTAPDFRRASLLAAVEVRVTGNTAITLDARAAVELAARAPQATDMRMHSYAMTRHWAKLDLSYSMAGYAIGKTYPVLASPAAPGALAPISLHDHWVLAQPKPLRPVPYTNGQLSYSDAPGYIYNLQFAYLNGVPANLSRAVTNRDLVSTRVLYHSENPGALLQRAYTAMAPTLGVLWNPIIYLVPGEVTEYVLADDHLTWDRYANLFRNPSASVQYTYPLYSRETFRSAEAGTRRPDEHWFEAPARVGALDVPDPFRANPMGYTREAFAIRGGPDGDQFLPGAQALGNAPGSGMTYFGPADMYARWRMWNTGTGTELPVDWSAWGYALPVFHLDPAAAGYRLEAVDRAPADKVGDLFRTAPTATTVWTFRSARSDAAVPDGYVCGVPNRIDGGYWIGDVCRFQPLIQLGYDLGLDLRDRAPAGRAHTITVRAGTHSQASGPPVVSLTVETSTDGGKTWTAARPTGPMRDGTLTAIVKHPPLDRTDGFVWLRVKAADASGGTVESTVQRAYELT</sequence>
<dbReference type="EMBL" id="BSTX01000008">
    <property type="protein sequence ID" value="GLZ81940.1"/>
    <property type="molecule type" value="Genomic_DNA"/>
</dbReference>
<dbReference type="PROSITE" id="PS00138">
    <property type="entry name" value="SUBTILASE_SER"/>
    <property type="match status" value="1"/>
</dbReference>
<dbReference type="InterPro" id="IPR023827">
    <property type="entry name" value="Peptidase_S8_Asp-AS"/>
</dbReference>
<evidence type="ECO:0000256" key="6">
    <source>
        <dbReference type="PROSITE-ProRule" id="PRU01240"/>
    </source>
</evidence>
<feature type="region of interest" description="Disordered" evidence="8">
    <location>
        <begin position="1085"/>
        <end position="1108"/>
    </location>
</feature>
<name>A0A9W6SS72_9ACTN</name>
<keyword evidence="11" id="KW-1185">Reference proteome</keyword>
<evidence type="ECO:0000313" key="10">
    <source>
        <dbReference type="EMBL" id="GLZ81940.1"/>
    </source>
</evidence>
<dbReference type="AlphaFoldDB" id="A0A9W6SS72"/>
<dbReference type="CDD" id="cd07487">
    <property type="entry name" value="Peptidases_S8_1"/>
    <property type="match status" value="1"/>
</dbReference>
<protein>
    <recommendedName>
        <fullName evidence="9">Peptidase S8/S53 domain-containing protein</fullName>
    </recommendedName>
</protein>
<keyword evidence="4 6" id="KW-0720">Serine protease</keyword>
<dbReference type="RefSeq" id="WP_285667510.1">
    <property type="nucleotide sequence ID" value="NZ_BSTX01000008.1"/>
</dbReference>
<dbReference type="InterPro" id="IPR036852">
    <property type="entry name" value="Peptidase_S8/S53_dom_sf"/>
</dbReference>
<evidence type="ECO:0000256" key="5">
    <source>
        <dbReference type="PIRSR" id="PIRSR615500-1"/>
    </source>
</evidence>
<dbReference type="InterPro" id="IPR015500">
    <property type="entry name" value="Peptidase_S8_subtilisin-rel"/>
</dbReference>
<dbReference type="GO" id="GO:0006508">
    <property type="term" value="P:proteolysis"/>
    <property type="evidence" value="ECO:0007669"/>
    <property type="project" value="UniProtKB-KW"/>
</dbReference>
<organism evidence="10 11">
    <name type="scientific">Actinorhabdospora filicis</name>
    <dbReference type="NCBI Taxonomy" id="1785913"/>
    <lineage>
        <taxon>Bacteria</taxon>
        <taxon>Bacillati</taxon>
        <taxon>Actinomycetota</taxon>
        <taxon>Actinomycetes</taxon>
        <taxon>Micromonosporales</taxon>
        <taxon>Micromonosporaceae</taxon>
        <taxon>Actinorhabdospora</taxon>
    </lineage>
</organism>
<dbReference type="Proteomes" id="UP001165079">
    <property type="component" value="Unassembled WGS sequence"/>
</dbReference>
<evidence type="ECO:0000256" key="3">
    <source>
        <dbReference type="ARBA" id="ARBA00022801"/>
    </source>
</evidence>
<reference evidence="10" key="1">
    <citation type="submission" date="2023-03" db="EMBL/GenBank/DDBJ databases">
        <title>Actinorhabdospora filicis NBRC 111898.</title>
        <authorList>
            <person name="Ichikawa N."/>
            <person name="Sato H."/>
            <person name="Tonouchi N."/>
        </authorList>
    </citation>
    <scope>NUCLEOTIDE SEQUENCE</scope>
    <source>
        <strain evidence="10">NBRC 111898</strain>
    </source>
</reference>
<evidence type="ECO:0000313" key="11">
    <source>
        <dbReference type="Proteomes" id="UP001165079"/>
    </source>
</evidence>
<comment type="similarity">
    <text evidence="1 6 7">Belongs to the peptidase S8 family.</text>
</comment>
<dbReference type="Pfam" id="PF00082">
    <property type="entry name" value="Peptidase_S8"/>
    <property type="match status" value="1"/>
</dbReference>
<dbReference type="InterPro" id="IPR000209">
    <property type="entry name" value="Peptidase_S8/S53_dom"/>
</dbReference>
<dbReference type="InterPro" id="IPR023828">
    <property type="entry name" value="Peptidase_S8_Ser-AS"/>
</dbReference>
<evidence type="ECO:0000256" key="1">
    <source>
        <dbReference type="ARBA" id="ARBA00011073"/>
    </source>
</evidence>
<gene>
    <name evidence="10" type="ORF">Afil01_67470</name>
</gene>
<evidence type="ECO:0000256" key="4">
    <source>
        <dbReference type="ARBA" id="ARBA00022825"/>
    </source>
</evidence>
<dbReference type="PANTHER" id="PTHR43806:SF11">
    <property type="entry name" value="CEREVISIN-RELATED"/>
    <property type="match status" value="1"/>
</dbReference>